<name>A0A6L9QCV3_9ACTN</name>
<evidence type="ECO:0000313" key="2">
    <source>
        <dbReference type="EMBL" id="NEA23260.1"/>
    </source>
</evidence>
<reference evidence="2 3" key="1">
    <citation type="submission" date="2020-01" db="EMBL/GenBank/DDBJ databases">
        <title>Insect and environment-associated Actinomycetes.</title>
        <authorList>
            <person name="Currrie C."/>
            <person name="Chevrette M."/>
            <person name="Carlson C."/>
            <person name="Stubbendieck R."/>
            <person name="Wendt-Pienkowski E."/>
        </authorList>
    </citation>
    <scope>NUCLEOTIDE SEQUENCE [LARGE SCALE GENOMIC DNA]</scope>
    <source>
        <strain evidence="2 3">SID10258</strain>
    </source>
</reference>
<gene>
    <name evidence="2" type="ORF">G3I70_12245</name>
</gene>
<protein>
    <recommendedName>
        <fullName evidence="1">DUF6817 domain-containing protein</fullName>
    </recommendedName>
</protein>
<evidence type="ECO:0000259" key="1">
    <source>
        <dbReference type="Pfam" id="PF20680"/>
    </source>
</evidence>
<dbReference type="EMBL" id="JAAGLI010000307">
    <property type="protein sequence ID" value="NEA23260.1"/>
    <property type="molecule type" value="Genomic_DNA"/>
</dbReference>
<accession>A0A6L9QCV3</accession>
<evidence type="ECO:0000313" key="3">
    <source>
        <dbReference type="Proteomes" id="UP000475532"/>
    </source>
</evidence>
<organism evidence="2 3">
    <name type="scientific">Actinomadura bangladeshensis</name>
    <dbReference type="NCBI Taxonomy" id="453573"/>
    <lineage>
        <taxon>Bacteria</taxon>
        <taxon>Bacillati</taxon>
        <taxon>Actinomycetota</taxon>
        <taxon>Actinomycetes</taxon>
        <taxon>Streptosporangiales</taxon>
        <taxon>Thermomonosporaceae</taxon>
        <taxon>Actinomadura</taxon>
    </lineage>
</organism>
<proteinExistence type="predicted"/>
<dbReference type="InterPro" id="IPR049202">
    <property type="entry name" value="DUF6817"/>
</dbReference>
<dbReference type="Pfam" id="PF20680">
    <property type="entry name" value="DUF6817"/>
    <property type="match status" value="1"/>
</dbReference>
<feature type="domain" description="DUF6817" evidence="1">
    <location>
        <begin position="11"/>
        <end position="94"/>
    </location>
</feature>
<comment type="caution">
    <text evidence="2">The sequence shown here is derived from an EMBL/GenBank/DDBJ whole genome shotgun (WGS) entry which is preliminary data.</text>
</comment>
<dbReference type="Proteomes" id="UP000475532">
    <property type="component" value="Unassembled WGS sequence"/>
</dbReference>
<sequence length="177" mass="19185">MRADAEADELLLAKGADRVEHPGGTLLAHLRRVHEMLGEWGARPELRLAGLCHAFYGTDGFGAALGDHTRREELTQVIGVEAERLVYLYANCDRARSYPHLASPDGPFADRFAGTAHCPTPADRRDFAELTVANEVDVLAASPELRAAHGAALGRLFTAWRPLLSPSAARAVRGLRP</sequence>
<dbReference type="RefSeq" id="WP_163055543.1">
    <property type="nucleotide sequence ID" value="NZ_JAAGLI010000307.1"/>
</dbReference>
<dbReference type="AlphaFoldDB" id="A0A6L9QCV3"/>